<feature type="compositionally biased region" description="Basic residues" evidence="1">
    <location>
        <begin position="177"/>
        <end position="186"/>
    </location>
</feature>
<dbReference type="GeneID" id="30908262"/>
<accession>A0A1B1DX71</accession>
<dbReference type="Gene3D" id="6.10.280.180">
    <property type="entry name" value="Plasmodium RESA, N-terminal helical domain"/>
    <property type="match status" value="1"/>
</dbReference>
<dbReference type="RefSeq" id="XP_019913902.1">
    <property type="nucleotide sequence ID" value="XM_020058345.1"/>
</dbReference>
<dbReference type="AlphaFoldDB" id="A0A1B1DX71"/>
<gene>
    <name evidence="4" type="ORF">PCOAH_00015360</name>
</gene>
<dbReference type="EMBL" id="CP016244">
    <property type="protein sequence ID" value="ANQ07207.1"/>
    <property type="molecule type" value="Genomic_DNA"/>
</dbReference>
<dbReference type="OrthoDB" id="387679at2759"/>
<sequence length="377" mass="44462">MVFPKDRRLWVYPLLIMFFVLLWTESQSLNGATHVGTLTGTYPSGHSRILSELSFSSNDSIFGEKQNTNGNHHTSRNSHRSKNQKSNSHGKMHTRGNMSNGNLLDRSDDSLLDSSNGTLPDRSDASLYDRSDESLRDRSDVNLRNRSDVNLRDRSDVNLRDRSDVNLRDRSDGTKDRKPHSQRSHGTHAEPYSGTVYSSWRNLILERYKPMLPYGCTIEDISENHRNKNTLDLPYESLFYPWLSKKKAFISYFYYGIYLERKYYVMVDDVNKWFSSVAKDNNLPDDYKLQWWEECNKALLHDLECIQNTFDNLFRNFVAKRKGKYIWTIPFENLLNRFYKLTYGSVVQNRAKWITILTQKMRTYRSRTNRKHITQQR</sequence>
<keyword evidence="5" id="KW-1185">Reference proteome</keyword>
<dbReference type="InterPro" id="IPR044885">
    <property type="entry name" value="PRESA_N_sf"/>
</dbReference>
<dbReference type="Proteomes" id="UP000092716">
    <property type="component" value="Chromosome 6"/>
</dbReference>
<keyword evidence="2" id="KW-0732">Signal</keyword>
<dbReference type="VEuPathDB" id="PlasmoDB:PCOAH_00015360"/>
<feature type="compositionally biased region" description="Basic and acidic residues" evidence="1">
    <location>
        <begin position="162"/>
        <end position="176"/>
    </location>
</feature>
<feature type="compositionally biased region" description="Basic and acidic residues" evidence="1">
    <location>
        <begin position="121"/>
        <end position="135"/>
    </location>
</feature>
<feature type="region of interest" description="Disordered" evidence="1">
    <location>
        <begin position="60"/>
        <end position="135"/>
    </location>
</feature>
<protein>
    <recommendedName>
        <fullName evidence="3">Plasmodium RESA N-terminal domain-containing protein</fullName>
    </recommendedName>
</protein>
<name>A0A1B1DX71_9APIC</name>
<feature type="chain" id="PRO_5008521323" description="Plasmodium RESA N-terminal domain-containing protein" evidence="2">
    <location>
        <begin position="29"/>
        <end position="377"/>
    </location>
</feature>
<dbReference type="KEGG" id="pcot:PCOAH_00015360"/>
<evidence type="ECO:0000256" key="1">
    <source>
        <dbReference type="SAM" id="MobiDB-lite"/>
    </source>
</evidence>
<evidence type="ECO:0000313" key="5">
    <source>
        <dbReference type="Proteomes" id="UP000092716"/>
    </source>
</evidence>
<evidence type="ECO:0000259" key="3">
    <source>
        <dbReference type="Pfam" id="PF09687"/>
    </source>
</evidence>
<feature type="domain" description="Plasmodium RESA N-terminal" evidence="3">
    <location>
        <begin position="240"/>
        <end position="353"/>
    </location>
</feature>
<feature type="compositionally biased region" description="Basic residues" evidence="1">
    <location>
        <begin position="73"/>
        <end position="94"/>
    </location>
</feature>
<feature type="region of interest" description="Disordered" evidence="1">
    <location>
        <begin position="162"/>
        <end position="191"/>
    </location>
</feature>
<reference evidence="5" key="1">
    <citation type="submission" date="2016-06" db="EMBL/GenBank/DDBJ databases">
        <title>First high quality genome sequence of Plasmodium coatneyi using continuous long reads from single molecule, real-time sequencing.</title>
        <authorList>
            <person name="Chien J.-T."/>
            <person name="Pakala S.B."/>
            <person name="Geraldo J.A."/>
            <person name="Lapp S.A."/>
            <person name="Barnwell J.W."/>
            <person name="Kissinger J.C."/>
            <person name="Galinski M.R."/>
            <person name="Humphrey J.C."/>
        </authorList>
    </citation>
    <scope>NUCLEOTIDE SEQUENCE [LARGE SCALE GENOMIC DNA]</scope>
    <source>
        <strain evidence="5">Hackeri</strain>
    </source>
</reference>
<evidence type="ECO:0000256" key="2">
    <source>
        <dbReference type="SAM" id="SignalP"/>
    </source>
</evidence>
<feature type="compositionally biased region" description="Polar residues" evidence="1">
    <location>
        <begin position="60"/>
        <end position="72"/>
    </location>
</feature>
<organism evidence="4 5">
    <name type="scientific">Plasmodium coatneyi</name>
    <dbReference type="NCBI Taxonomy" id="208452"/>
    <lineage>
        <taxon>Eukaryota</taxon>
        <taxon>Sar</taxon>
        <taxon>Alveolata</taxon>
        <taxon>Apicomplexa</taxon>
        <taxon>Aconoidasida</taxon>
        <taxon>Haemosporida</taxon>
        <taxon>Plasmodiidae</taxon>
        <taxon>Plasmodium</taxon>
    </lineage>
</organism>
<evidence type="ECO:0000313" key="4">
    <source>
        <dbReference type="EMBL" id="ANQ07207.1"/>
    </source>
</evidence>
<dbReference type="InterPro" id="IPR019111">
    <property type="entry name" value="PRESA_N"/>
</dbReference>
<dbReference type="Pfam" id="PF09687">
    <property type="entry name" value="PRESAN"/>
    <property type="match status" value="1"/>
</dbReference>
<proteinExistence type="predicted"/>
<feature type="signal peptide" evidence="2">
    <location>
        <begin position="1"/>
        <end position="28"/>
    </location>
</feature>